<reference evidence="2" key="1">
    <citation type="submission" date="2021-01" db="EMBL/GenBank/DDBJ databases">
        <title>Marivirga sp. nov., isolated from intertidal surface sediments.</title>
        <authorList>
            <person name="Zhang M."/>
        </authorList>
    </citation>
    <scope>NUCLEOTIDE SEQUENCE</scope>
    <source>
        <strain evidence="2">SM1354</strain>
    </source>
</reference>
<evidence type="ECO:0000313" key="3">
    <source>
        <dbReference type="Proteomes" id="UP000642920"/>
    </source>
</evidence>
<evidence type="ECO:0008006" key="4">
    <source>
        <dbReference type="Google" id="ProtNLM"/>
    </source>
</evidence>
<sequence length="569" mass="65235">MKYILSTFLVLYSSLALSQAINAPLDDDYYHLLERLEVKSGKFSDAFHASHKPYNRKEIAAFLDSIDASGFNPRNSFNYDYLKYDNWEWLDSVDYKRNKPFLKHIYKTKTDFLNVNQAEFDLHINPVLGLSYGQQSINENNLYTNTRGVEVRGLINEKLGFYTYLTENQIYFPSYINDYTQQFRSVPNVGFWKEYGDNQTARDFFTARGYISFQATKNINLQFGHDRFFIGNGYRSMMLSDFSPAYLHLKAETKIWKLNYMNLFGVQTADVIASGNALSGIRRQYPRKFMALHHLSYNITKHINIGLFEAVMLGDSASASNPVDLNYLNPIIFYRSLEQQDGSSGNAIVGADFRAVFLKHFSLYGQLVLDEFLIDNIRQGGWWANKYAVQAGLKYIDAFGLDNLDLQGEFNMARPYTYAHDSNFTNFANYKQSLAHPLGANFKELIGILRYQISPKITLKGIAILSEQGTDTTGVNFGADIFKPNGTYFRHTNPATGNTYAFGHTTLQGEKNETKLVQGSITYQPYYNLFVSASYTIRKQNSEFGNNNSDNSWFSLNLRWNLPTSNNLF</sequence>
<proteinExistence type="predicted"/>
<accession>A0A937AE10</accession>
<evidence type="ECO:0000313" key="2">
    <source>
        <dbReference type="EMBL" id="MBL0763884.1"/>
    </source>
</evidence>
<gene>
    <name evidence="2" type="ORF">JKP34_01395</name>
</gene>
<dbReference type="Gene3D" id="2.40.160.130">
    <property type="entry name" value="Capsule assembly protein Wzi"/>
    <property type="match status" value="1"/>
</dbReference>
<keyword evidence="3" id="KW-1185">Reference proteome</keyword>
<protein>
    <recommendedName>
        <fullName evidence="4">Capsule assembly protein Wzi</fullName>
    </recommendedName>
</protein>
<organism evidence="2 3">
    <name type="scientific">Marivirga atlantica</name>
    <dbReference type="NCBI Taxonomy" id="1548457"/>
    <lineage>
        <taxon>Bacteria</taxon>
        <taxon>Pseudomonadati</taxon>
        <taxon>Bacteroidota</taxon>
        <taxon>Cytophagia</taxon>
        <taxon>Cytophagales</taxon>
        <taxon>Marivirgaceae</taxon>
        <taxon>Marivirga</taxon>
    </lineage>
</organism>
<dbReference type="RefSeq" id="WP_201916944.1">
    <property type="nucleotide sequence ID" value="NZ_JAERQG010000001.1"/>
</dbReference>
<evidence type="ECO:0000256" key="1">
    <source>
        <dbReference type="SAM" id="SignalP"/>
    </source>
</evidence>
<dbReference type="Proteomes" id="UP000642920">
    <property type="component" value="Unassembled WGS sequence"/>
</dbReference>
<feature type="signal peptide" evidence="1">
    <location>
        <begin position="1"/>
        <end position="18"/>
    </location>
</feature>
<dbReference type="AlphaFoldDB" id="A0A937AE10"/>
<feature type="chain" id="PRO_5036760077" description="Capsule assembly protein Wzi" evidence="1">
    <location>
        <begin position="19"/>
        <end position="569"/>
    </location>
</feature>
<comment type="caution">
    <text evidence="2">The sequence shown here is derived from an EMBL/GenBank/DDBJ whole genome shotgun (WGS) entry which is preliminary data.</text>
</comment>
<keyword evidence="1" id="KW-0732">Signal</keyword>
<dbReference type="EMBL" id="JAERQG010000001">
    <property type="protein sequence ID" value="MBL0763884.1"/>
    <property type="molecule type" value="Genomic_DNA"/>
</dbReference>
<dbReference type="InterPro" id="IPR038636">
    <property type="entry name" value="Wzi_sf"/>
</dbReference>
<name>A0A937AE10_9BACT</name>